<dbReference type="Pfam" id="PF02170">
    <property type="entry name" value="PAZ"/>
    <property type="match status" value="1"/>
</dbReference>
<evidence type="ECO:0000313" key="6">
    <source>
        <dbReference type="Proteomes" id="UP000663829"/>
    </source>
</evidence>
<dbReference type="InterPro" id="IPR012337">
    <property type="entry name" value="RNaseH-like_sf"/>
</dbReference>
<dbReference type="InterPro" id="IPR003165">
    <property type="entry name" value="Piwi"/>
</dbReference>
<dbReference type="EMBL" id="CAJOBC010008482">
    <property type="protein sequence ID" value="CAF3962729.1"/>
    <property type="molecule type" value="Genomic_DNA"/>
</dbReference>
<feature type="domain" description="PAZ" evidence="2">
    <location>
        <begin position="263"/>
        <end position="371"/>
    </location>
</feature>
<sequence>MACALSTPPLLSNNNNSTERQRDDDVTSDRPNGKQQRRFIPVTSAIPDIPHGFVLSLPPRPEQSGIIKESEQMIYVNHFSCQLKQNLNLYQYDVCVEQANRKPQNDQWHEVKGREKCKTFFYLLLNEKCLPSTNVWYDEGKCLYSTERFEPVIITTKQNVQLRFNIKAQSGMWNTQDIYDYINGRTSQYPFDAVRIIETLLKKSIHHLIHVEHNTCYFTNQKPSILDGGFEEYRGFVQMLNLAKERISLILQTKLTTFYPTVDMLEFIENYLGTITLRPSDYKQLANVLDGVKVSTIQSNHTQIYWIKRFGDVPGNIYLDDDLTRPNVTQYYAEEKGIKLKYPQLKCLEVYFLNEYTNPKFLPLEVCRLTPWQIYDHEVDSKQRRMTEAQRPKKSIPNPEERYKAIMSSLQTCNYNNKQNNLCQAIGFQINDQEMPKVKTRILPKPQITNGSQQRREQAEIRFGNIQLNGHLFQPKPIIKLSLVHFGQFNDAKKNLLTNFTNSFFGILKKFGMPHPQLKIWKLDDTQNEIEEFFVEQKRLNPDVIICVLESDIKASVKYCATVTHGLMTQCVSFHKLVEQSKRKTRMATTPVALFDNYCENLLRKINYKTNGINIQVNLKQALTKQHQQPINKQTPRIMFFGADVIHPTNCTERFPSIAALVGSGDQLCTMSASRICKQWPDDGKCSIECIVRLEDMVVELLDYNRQLNQGQLPTQIVFFRDGVDDGQYSKVINFEIPAIKNAFRAAYANENFTPLLTLIVVKKRHPTRFFMFDEPSQQTSNIPIGACIDTTIVHPYQLTYYLNSHQAQKGVNHPSLYVCLLNEIGLSIDELQLLTHYLCFTDPRSSAAEAIPSVVHQADLAALKARDLFVDNNNDERSTVSSGGNSKYYIPLENPTIQNIRTEILRVHEHLENQPYFG</sequence>
<dbReference type="InterPro" id="IPR036085">
    <property type="entry name" value="PAZ_dom_sf"/>
</dbReference>
<dbReference type="Pfam" id="PF16486">
    <property type="entry name" value="ArgoN"/>
    <property type="match status" value="1"/>
</dbReference>
<gene>
    <name evidence="4" type="ORF">GPM918_LOCUS23586</name>
    <name evidence="5" type="ORF">SRO942_LOCUS23585</name>
</gene>
<dbReference type="Proteomes" id="UP000681722">
    <property type="component" value="Unassembled WGS sequence"/>
</dbReference>
<dbReference type="Gene3D" id="3.30.420.10">
    <property type="entry name" value="Ribonuclease H-like superfamily/Ribonuclease H"/>
    <property type="match status" value="1"/>
</dbReference>
<evidence type="ECO:0000256" key="1">
    <source>
        <dbReference type="SAM" id="MobiDB-lite"/>
    </source>
</evidence>
<dbReference type="Proteomes" id="UP000663829">
    <property type="component" value="Unassembled WGS sequence"/>
</dbReference>
<dbReference type="InterPro" id="IPR003100">
    <property type="entry name" value="PAZ_dom"/>
</dbReference>
<reference evidence="4" key="1">
    <citation type="submission" date="2021-02" db="EMBL/GenBank/DDBJ databases">
        <authorList>
            <person name="Nowell W R."/>
        </authorList>
    </citation>
    <scope>NUCLEOTIDE SEQUENCE</scope>
</reference>
<dbReference type="GO" id="GO:0003723">
    <property type="term" value="F:RNA binding"/>
    <property type="evidence" value="ECO:0007669"/>
    <property type="project" value="InterPro"/>
</dbReference>
<dbReference type="EMBL" id="CAJNOQ010008481">
    <property type="protein sequence ID" value="CAF1198338.1"/>
    <property type="molecule type" value="Genomic_DNA"/>
</dbReference>
<dbReference type="SUPFAM" id="SSF101690">
    <property type="entry name" value="PAZ domain"/>
    <property type="match status" value="1"/>
</dbReference>
<keyword evidence="6" id="KW-1185">Reference proteome</keyword>
<name>A0A814W2D3_9BILA</name>
<dbReference type="InterPro" id="IPR036397">
    <property type="entry name" value="RNaseH_sf"/>
</dbReference>
<dbReference type="InterPro" id="IPR032474">
    <property type="entry name" value="Argonaute_N"/>
</dbReference>
<dbReference type="CDD" id="cd02846">
    <property type="entry name" value="PAZ_argonaute_like"/>
    <property type="match status" value="1"/>
</dbReference>
<organism evidence="4 6">
    <name type="scientific">Didymodactylos carnosus</name>
    <dbReference type="NCBI Taxonomy" id="1234261"/>
    <lineage>
        <taxon>Eukaryota</taxon>
        <taxon>Metazoa</taxon>
        <taxon>Spiralia</taxon>
        <taxon>Gnathifera</taxon>
        <taxon>Rotifera</taxon>
        <taxon>Eurotatoria</taxon>
        <taxon>Bdelloidea</taxon>
        <taxon>Philodinida</taxon>
        <taxon>Philodinidae</taxon>
        <taxon>Didymodactylos</taxon>
    </lineage>
</organism>
<dbReference type="OrthoDB" id="9981668at2759"/>
<feature type="compositionally biased region" description="Low complexity" evidence="1">
    <location>
        <begin position="1"/>
        <end position="18"/>
    </location>
</feature>
<accession>A0A814W2D3</accession>
<dbReference type="SMART" id="SM00950">
    <property type="entry name" value="Piwi"/>
    <property type="match status" value="1"/>
</dbReference>
<protein>
    <submittedName>
        <fullName evidence="4">Uncharacterized protein</fullName>
    </submittedName>
</protein>
<feature type="region of interest" description="Disordered" evidence="1">
    <location>
        <begin position="1"/>
        <end position="37"/>
    </location>
</feature>
<dbReference type="SUPFAM" id="SSF53098">
    <property type="entry name" value="Ribonuclease H-like"/>
    <property type="match status" value="1"/>
</dbReference>
<feature type="domain" description="Piwi" evidence="3">
    <location>
        <begin position="544"/>
        <end position="871"/>
    </location>
</feature>
<comment type="caution">
    <text evidence="4">The sequence shown here is derived from an EMBL/GenBank/DDBJ whole genome shotgun (WGS) entry which is preliminary data.</text>
</comment>
<feature type="compositionally biased region" description="Basic and acidic residues" evidence="1">
    <location>
        <begin position="19"/>
        <end position="32"/>
    </location>
</feature>
<evidence type="ECO:0000313" key="5">
    <source>
        <dbReference type="EMBL" id="CAF3962729.1"/>
    </source>
</evidence>
<evidence type="ECO:0000313" key="4">
    <source>
        <dbReference type="EMBL" id="CAF1198338.1"/>
    </source>
</evidence>
<evidence type="ECO:0000259" key="2">
    <source>
        <dbReference type="PROSITE" id="PS50821"/>
    </source>
</evidence>
<proteinExistence type="predicted"/>
<dbReference type="Gene3D" id="3.40.50.2300">
    <property type="match status" value="1"/>
</dbReference>
<dbReference type="Gene3D" id="2.170.260.10">
    <property type="entry name" value="paz domain"/>
    <property type="match status" value="1"/>
</dbReference>
<dbReference type="Pfam" id="PF02171">
    <property type="entry name" value="Piwi"/>
    <property type="match status" value="1"/>
</dbReference>
<dbReference type="PANTHER" id="PTHR22891">
    <property type="entry name" value="EUKARYOTIC TRANSLATION INITIATION FACTOR 2C"/>
    <property type="match status" value="1"/>
</dbReference>
<dbReference type="PROSITE" id="PS50822">
    <property type="entry name" value="PIWI"/>
    <property type="match status" value="1"/>
</dbReference>
<dbReference type="AlphaFoldDB" id="A0A814W2D3"/>
<dbReference type="PROSITE" id="PS50821">
    <property type="entry name" value="PAZ"/>
    <property type="match status" value="1"/>
</dbReference>
<evidence type="ECO:0000259" key="3">
    <source>
        <dbReference type="PROSITE" id="PS50822"/>
    </source>
</evidence>